<dbReference type="GO" id="GO:0016772">
    <property type="term" value="F:transferase activity, transferring phosphorus-containing groups"/>
    <property type="evidence" value="ECO:0007669"/>
    <property type="project" value="InterPro"/>
</dbReference>
<protein>
    <recommendedName>
        <fullName evidence="1">PEP-utilising enzyme mobile domain-containing protein</fullName>
    </recommendedName>
</protein>
<dbReference type="Proteomes" id="UP000265618">
    <property type="component" value="Unassembled WGS sequence"/>
</dbReference>
<dbReference type="PANTHER" id="PTHR43615:SF1">
    <property type="entry name" value="PPDK_N DOMAIN-CONTAINING PROTEIN"/>
    <property type="match status" value="1"/>
</dbReference>
<organism evidence="2 3">
    <name type="scientific">Kipferlia bialata</name>
    <dbReference type="NCBI Taxonomy" id="797122"/>
    <lineage>
        <taxon>Eukaryota</taxon>
        <taxon>Metamonada</taxon>
        <taxon>Carpediemonas-like organisms</taxon>
        <taxon>Kipferlia</taxon>
    </lineage>
</organism>
<dbReference type="InterPro" id="IPR008279">
    <property type="entry name" value="PEP-util_enz_mobile_dom"/>
</dbReference>
<sequence>CREAPKDIILKCQTEVTFTAHRVMSRAFACGVYTDALDPERETERALSAMCTWREVGLLAKAVDAVEASATPDLTHVPSLAVLRDRHTRYSACCANPAPINKVITTLDGCIHDSAMPRGEGVPDGALCGLGVSSGTITGTARVIKTISDGHRLQRGDILVAPYSDPGWTSVFNLAAGVVLEVGGNLTHGSVVARELGLPGVVSVAKACTHIPDGATITVDGTLGYVMVHAEEEEEGEAE</sequence>
<evidence type="ECO:0000259" key="1">
    <source>
        <dbReference type="Pfam" id="PF00391"/>
    </source>
</evidence>
<dbReference type="OrthoDB" id="6123450at2759"/>
<gene>
    <name evidence="2" type="ORF">KIPB_010041</name>
</gene>
<feature type="domain" description="PEP-utilising enzyme mobile" evidence="1">
    <location>
        <begin position="154"/>
        <end position="224"/>
    </location>
</feature>
<dbReference type="PANTHER" id="PTHR43615">
    <property type="entry name" value="PHOSPHOENOLPYRUVATE SYNTHASE-RELATED"/>
    <property type="match status" value="1"/>
</dbReference>
<proteinExistence type="predicted"/>
<dbReference type="Pfam" id="PF00391">
    <property type="entry name" value="PEP-utilizers"/>
    <property type="match status" value="1"/>
</dbReference>
<comment type="caution">
    <text evidence="2">The sequence shown here is derived from an EMBL/GenBank/DDBJ whole genome shotgun (WGS) entry which is preliminary data.</text>
</comment>
<name>A0A9K3D2I9_9EUKA</name>
<evidence type="ECO:0000313" key="3">
    <source>
        <dbReference type="Proteomes" id="UP000265618"/>
    </source>
</evidence>
<dbReference type="AlphaFoldDB" id="A0A9K3D2I9"/>
<keyword evidence="3" id="KW-1185">Reference proteome</keyword>
<dbReference type="InterPro" id="IPR036637">
    <property type="entry name" value="Phosphohistidine_dom_sf"/>
</dbReference>
<accession>A0A9K3D2I9</accession>
<dbReference type="InterPro" id="IPR051549">
    <property type="entry name" value="PEP_Utilizing_Enz"/>
</dbReference>
<dbReference type="SUPFAM" id="SSF52009">
    <property type="entry name" value="Phosphohistidine domain"/>
    <property type="match status" value="1"/>
</dbReference>
<feature type="non-terminal residue" evidence="2">
    <location>
        <position position="1"/>
    </location>
</feature>
<dbReference type="EMBL" id="BDIP01003597">
    <property type="protein sequence ID" value="GIQ87903.1"/>
    <property type="molecule type" value="Genomic_DNA"/>
</dbReference>
<reference evidence="2 3" key="1">
    <citation type="journal article" date="2018" name="PLoS ONE">
        <title>The draft genome of Kipferlia bialata reveals reductive genome evolution in fornicate parasites.</title>
        <authorList>
            <person name="Tanifuji G."/>
            <person name="Takabayashi S."/>
            <person name="Kume K."/>
            <person name="Takagi M."/>
            <person name="Nakayama T."/>
            <person name="Kamikawa R."/>
            <person name="Inagaki Y."/>
            <person name="Hashimoto T."/>
        </authorList>
    </citation>
    <scope>NUCLEOTIDE SEQUENCE [LARGE SCALE GENOMIC DNA]</scope>
    <source>
        <strain evidence="2">NY0173</strain>
    </source>
</reference>
<evidence type="ECO:0000313" key="2">
    <source>
        <dbReference type="EMBL" id="GIQ87903.1"/>
    </source>
</evidence>
<dbReference type="Gene3D" id="3.50.30.10">
    <property type="entry name" value="Phosphohistidine domain"/>
    <property type="match status" value="1"/>
</dbReference>